<dbReference type="Pfam" id="PF13280">
    <property type="entry name" value="WYL"/>
    <property type="match status" value="1"/>
</dbReference>
<dbReference type="PROSITE" id="PS52050">
    <property type="entry name" value="WYL"/>
    <property type="match status" value="1"/>
</dbReference>
<dbReference type="EMBL" id="CAFABD010000014">
    <property type="protein sequence ID" value="CAB4817843.1"/>
    <property type="molecule type" value="Genomic_DNA"/>
</dbReference>
<proteinExistence type="predicted"/>
<protein>
    <submittedName>
        <fullName evidence="3">Unannotated protein</fullName>
    </submittedName>
</protein>
<name>A0A6J6LM86_9ZZZZ</name>
<dbReference type="PANTHER" id="PTHR34580:SF3">
    <property type="entry name" value="PROTEIN PAFB"/>
    <property type="match status" value="1"/>
</dbReference>
<evidence type="ECO:0000313" key="2">
    <source>
        <dbReference type="EMBL" id="CAB4533275.1"/>
    </source>
</evidence>
<evidence type="ECO:0000313" key="4">
    <source>
        <dbReference type="EMBL" id="CAB4817843.1"/>
    </source>
</evidence>
<dbReference type="EMBL" id="CAEZWZ010000001">
    <property type="protein sequence ID" value="CAB4662178.1"/>
    <property type="molecule type" value="Genomic_DNA"/>
</dbReference>
<dbReference type="EMBL" id="CAFBPH010000008">
    <property type="protein sequence ID" value="CAB5004272.1"/>
    <property type="molecule type" value="Genomic_DNA"/>
</dbReference>
<evidence type="ECO:0000259" key="1">
    <source>
        <dbReference type="Pfam" id="PF13280"/>
    </source>
</evidence>
<reference evidence="3" key="1">
    <citation type="submission" date="2020-05" db="EMBL/GenBank/DDBJ databases">
        <authorList>
            <person name="Chiriac C."/>
            <person name="Salcher M."/>
            <person name="Ghai R."/>
            <person name="Kavagutti S V."/>
        </authorList>
    </citation>
    <scope>NUCLEOTIDE SEQUENCE</scope>
</reference>
<sequence length="313" mass="34871">MSRKSERLVNLTIALLATKRFITKSEIFRTVEGYEGSPETKERMFERDKDDLRNLGIEIEVGSFDPLFDDEAGYRIRPESYALNLDDISGEDLGLLSLAAEAWRGAALDGAAQSALLRLSSIGVVSDIDSLPAMTPRLSSSHISFETLTTSITSRIPVTFNYIAADLSIEARIVDPYGIATRNGHWYLVGFDHKREGIRIFRFDRIDGDISKASKGKSYEIPKDFDLVAQLSGADSLLTSQLDIRKGKAHVLRHMATKVEDMGEWDRISISYPDVERMIKLVLWHGSDAKVITDDGLRTGVIQALHELVSLHG</sequence>
<dbReference type="AlphaFoldDB" id="A0A6J6LM86"/>
<dbReference type="InterPro" id="IPR026881">
    <property type="entry name" value="WYL_dom"/>
</dbReference>
<evidence type="ECO:0000313" key="5">
    <source>
        <dbReference type="EMBL" id="CAB5004272.1"/>
    </source>
</evidence>
<dbReference type="InterPro" id="IPR051534">
    <property type="entry name" value="CBASS_pafABC_assoc_protein"/>
</dbReference>
<evidence type="ECO:0000313" key="6">
    <source>
        <dbReference type="EMBL" id="CAB5109016.1"/>
    </source>
</evidence>
<accession>A0A6J6LM86</accession>
<dbReference type="EMBL" id="CAEZSM010000002">
    <property type="protein sequence ID" value="CAB4533275.1"/>
    <property type="molecule type" value="Genomic_DNA"/>
</dbReference>
<dbReference type="PANTHER" id="PTHR34580">
    <property type="match status" value="1"/>
</dbReference>
<gene>
    <name evidence="2" type="ORF">UFOPK1438_00035</name>
    <name evidence="3" type="ORF">UFOPK2329_00014</name>
    <name evidence="4" type="ORF">UFOPK3166_00179</name>
    <name evidence="5" type="ORF">UFOPK4087_00078</name>
    <name evidence="6" type="ORF">UFOPK4424_00060</name>
</gene>
<feature type="domain" description="WYL" evidence="1">
    <location>
        <begin position="145"/>
        <end position="207"/>
    </location>
</feature>
<evidence type="ECO:0000313" key="3">
    <source>
        <dbReference type="EMBL" id="CAB4662178.1"/>
    </source>
</evidence>
<organism evidence="3">
    <name type="scientific">freshwater metagenome</name>
    <dbReference type="NCBI Taxonomy" id="449393"/>
    <lineage>
        <taxon>unclassified sequences</taxon>
        <taxon>metagenomes</taxon>
        <taxon>ecological metagenomes</taxon>
    </lineage>
</organism>
<dbReference type="EMBL" id="CAFBRW010000005">
    <property type="protein sequence ID" value="CAB5109016.1"/>
    <property type="molecule type" value="Genomic_DNA"/>
</dbReference>